<evidence type="ECO:0000256" key="3">
    <source>
        <dbReference type="ARBA" id="ARBA00004651"/>
    </source>
</evidence>
<feature type="transmembrane region" description="Helical" evidence="18">
    <location>
        <begin position="222"/>
        <end position="239"/>
    </location>
</feature>
<keyword evidence="8 22" id="KW-0808">Transferase</keyword>
<keyword evidence="7" id="KW-0328">Glycosyltransferase</keyword>
<keyword evidence="13 18" id="KW-0472">Membrane</keyword>
<proteinExistence type="inferred from homology"/>
<feature type="transmembrane region" description="Helical" evidence="18">
    <location>
        <begin position="486"/>
        <end position="508"/>
    </location>
</feature>
<dbReference type="InterPro" id="IPR003674">
    <property type="entry name" value="Oligo_trans_STT3"/>
</dbReference>
<organism evidence="22 23">
    <name type="scientific">Halomarina salina</name>
    <dbReference type="NCBI Taxonomy" id="1872699"/>
    <lineage>
        <taxon>Archaea</taxon>
        <taxon>Methanobacteriati</taxon>
        <taxon>Methanobacteriota</taxon>
        <taxon>Stenosarchaea group</taxon>
        <taxon>Halobacteria</taxon>
        <taxon>Halobacteriales</taxon>
        <taxon>Natronomonadaceae</taxon>
        <taxon>Halomarina</taxon>
    </lineage>
</organism>
<feature type="transmembrane region" description="Helical" evidence="18">
    <location>
        <begin position="397"/>
        <end position="415"/>
    </location>
</feature>
<comment type="caution">
    <text evidence="22">The sequence shown here is derived from an EMBL/GenBank/DDBJ whole genome shotgun (WGS) entry which is preliminary data.</text>
</comment>
<feature type="transmembrane region" description="Helical" evidence="18">
    <location>
        <begin position="302"/>
        <end position="322"/>
    </location>
</feature>
<evidence type="ECO:0000259" key="21">
    <source>
        <dbReference type="Pfam" id="PF22627"/>
    </source>
</evidence>
<evidence type="ECO:0000256" key="11">
    <source>
        <dbReference type="ARBA" id="ARBA00022842"/>
    </source>
</evidence>
<dbReference type="GO" id="GO:0046872">
    <property type="term" value="F:metal ion binding"/>
    <property type="evidence" value="ECO:0007669"/>
    <property type="project" value="UniProtKB-KW"/>
</dbReference>
<dbReference type="Proteomes" id="UP001596099">
    <property type="component" value="Unassembled WGS sequence"/>
</dbReference>
<evidence type="ECO:0000256" key="8">
    <source>
        <dbReference type="ARBA" id="ARBA00022679"/>
    </source>
</evidence>
<comment type="pathway">
    <text evidence="4">Protein modification; protein glycosylation.</text>
</comment>
<feature type="transmembrane region" description="Helical" evidence="18">
    <location>
        <begin position="245"/>
        <end position="263"/>
    </location>
</feature>
<evidence type="ECO:0000256" key="15">
    <source>
        <dbReference type="ARBA" id="ARBA00030679"/>
    </source>
</evidence>
<comment type="cofactor">
    <cofactor evidence="1">
        <name>Mn(2+)</name>
        <dbReference type="ChEBI" id="CHEBI:29035"/>
    </cofactor>
</comment>
<evidence type="ECO:0000313" key="22">
    <source>
        <dbReference type="EMBL" id="MFC5973304.1"/>
    </source>
</evidence>
<keyword evidence="9 18" id="KW-0812">Transmembrane</keyword>
<sequence length="1009" mass="108187">MSQPTEREDGLTFDTDSVLGRVRELYHIPAVALLLVFMLWNRVKTWENFSSSGEFLFRGNDAWYHLRATSYTVRNFPFTMPFDPWTRFPVGTASGQFGTLFDQLIALGALVLGLFMPQDQATTTALLFAPAVFGTLVAIPAYFIAKRFGGRLGGVIAVLVLALTPGAFLFRSLVGFSDHHIAEVLFQVVAVLAVMVSVGVAQRERPVYEQFRAREWGTLRRTVGYAVLAGVALALYVWVWPPAIFFVSVLGLFFLLHLVVVFLKGHSPEHVAIAGVVMSVVAALLSAVRISEFALSASDFTLLQPVAFLGLAAVLVVVAALARVVEGRDDARTLFPGALVGGIAAVALLAWLVVPDTFSYFVDQFLRIYGLDANAQVRTVNEAQPVPLGDAGQFFSARYGFTFFIAGIGSILLLAKYLLDDEPSGESLLLVTWFVLMVLATLTQNRFDYYVAVPVAALTAFVVGYVVRLAGLGATESATDLDTAQVLTVFVLLLVVVAPFAAISGPLLNGGLSLQSVQSAESNGPGEVTQWEGSLGWLANNTPDEGQYGAANANNEQLEYYGQFARTGDYEYGPGTYGVMSWWDYGHFITVEGNRIPNANPFQQGASTAANFLLNTNESAANEIMTTEGEGEGTRYVMVDWKLADPRSAKYTAPTQFDDIGVDAYGSGENALLRTPLYTQYAPGTQPQAAVYVRNQAHYESMRVRLYKFHGSATSPTLPNGNVLVLDWSNEDVSWGGGSRNLPTNASTMQFDTMAEAREYVQTDSTSQIGGLQGIPTEYVPALEHYRLVHASEAANQVGPWVKTFERVDGATVEGTGPANSTVTASVTMRIPTQNGTQSETFNYVQQAETGEDGQFTMTLPYSSTGYDQVGPDGGQTNVSVRATGQYEFRTVQGNENGSQTVYNTTTDVTEAQVLGQDDAPVQVSLDQTTTIQPEGNQSGNASGNATNATADPGTSVSENETANTTGTDATGNDSTNGSGNTSTNGSGNASNASALAAPGVYATRPQVA</sequence>
<reference evidence="22 23" key="1">
    <citation type="journal article" date="2019" name="Int. J. Syst. Evol. Microbiol.">
        <title>The Global Catalogue of Microorganisms (GCM) 10K type strain sequencing project: providing services to taxonomists for standard genome sequencing and annotation.</title>
        <authorList>
            <consortium name="The Broad Institute Genomics Platform"/>
            <consortium name="The Broad Institute Genome Sequencing Center for Infectious Disease"/>
            <person name="Wu L."/>
            <person name="Ma J."/>
        </authorList>
    </citation>
    <scope>NUCLEOTIDE SEQUENCE [LARGE SCALE GENOMIC DNA]</scope>
    <source>
        <strain evidence="22 23">CGMCC 1.12543</strain>
    </source>
</reference>
<evidence type="ECO:0000256" key="2">
    <source>
        <dbReference type="ARBA" id="ARBA00001946"/>
    </source>
</evidence>
<evidence type="ECO:0000256" key="10">
    <source>
        <dbReference type="ARBA" id="ARBA00022723"/>
    </source>
</evidence>
<evidence type="ECO:0000256" key="13">
    <source>
        <dbReference type="ARBA" id="ARBA00023136"/>
    </source>
</evidence>
<dbReference type="InterPro" id="IPR026410">
    <property type="entry name" value="OlisacTrfase_arch"/>
</dbReference>
<dbReference type="AlphaFoldDB" id="A0ABD5RSK4"/>
<comment type="cofactor">
    <cofactor evidence="2">
        <name>Mg(2+)</name>
        <dbReference type="ChEBI" id="CHEBI:18420"/>
    </cofactor>
</comment>
<evidence type="ECO:0000256" key="5">
    <source>
        <dbReference type="ARBA" id="ARBA00010810"/>
    </source>
</evidence>
<evidence type="ECO:0000256" key="17">
    <source>
        <dbReference type="SAM" id="MobiDB-lite"/>
    </source>
</evidence>
<feature type="transmembrane region" description="Helical" evidence="18">
    <location>
        <begin position="449"/>
        <end position="474"/>
    </location>
</feature>
<dbReference type="InterPro" id="IPR041154">
    <property type="entry name" value="AglB_P1"/>
</dbReference>
<evidence type="ECO:0000259" key="19">
    <source>
        <dbReference type="Pfam" id="PF02516"/>
    </source>
</evidence>
<feature type="transmembrane region" description="Helical" evidence="18">
    <location>
        <begin position="427"/>
        <end position="443"/>
    </location>
</feature>
<protein>
    <recommendedName>
        <fullName evidence="6">dolichyl-phosphooligosaccharide-protein glycotransferase</fullName>
        <ecNumber evidence="6">2.4.99.21</ecNumber>
    </recommendedName>
    <alternativeName>
        <fullName evidence="15">Oligosaccharyl transferase</fullName>
    </alternativeName>
</protein>
<dbReference type="Pfam" id="PF18079">
    <property type="entry name" value="AglB_L1"/>
    <property type="match status" value="1"/>
</dbReference>
<keyword evidence="11" id="KW-0460">Magnesium</keyword>
<keyword evidence="14" id="KW-0464">Manganese</keyword>
<evidence type="ECO:0000259" key="20">
    <source>
        <dbReference type="Pfam" id="PF18079"/>
    </source>
</evidence>
<dbReference type="PANTHER" id="PTHR13872:SF1">
    <property type="entry name" value="DOLICHYL-DIPHOSPHOOLIGOSACCHARIDE--PROTEIN GLYCOSYLTRANSFERASE SUBUNIT STT3B"/>
    <property type="match status" value="1"/>
</dbReference>
<comment type="similarity">
    <text evidence="5">Belongs to the STT3 family.</text>
</comment>
<evidence type="ECO:0000256" key="16">
    <source>
        <dbReference type="ARBA" id="ARBA00034066"/>
    </source>
</evidence>
<keyword evidence="23" id="KW-1185">Reference proteome</keyword>
<dbReference type="EC" id="2.4.99.21" evidence="6"/>
<feature type="domain" description="AglB-like core" evidence="21">
    <location>
        <begin position="529"/>
        <end position="643"/>
    </location>
</feature>
<dbReference type="GO" id="GO:0016757">
    <property type="term" value="F:glycosyltransferase activity"/>
    <property type="evidence" value="ECO:0007669"/>
    <property type="project" value="UniProtKB-KW"/>
</dbReference>
<evidence type="ECO:0000256" key="14">
    <source>
        <dbReference type="ARBA" id="ARBA00023211"/>
    </source>
</evidence>
<evidence type="ECO:0000256" key="4">
    <source>
        <dbReference type="ARBA" id="ARBA00004922"/>
    </source>
</evidence>
<feature type="transmembrane region" description="Helical" evidence="18">
    <location>
        <begin position="152"/>
        <end position="174"/>
    </location>
</feature>
<dbReference type="InterPro" id="IPR054479">
    <property type="entry name" value="AglB-like_core"/>
</dbReference>
<evidence type="ECO:0000313" key="23">
    <source>
        <dbReference type="Proteomes" id="UP001596099"/>
    </source>
</evidence>
<dbReference type="NCBIfam" id="TIGR04154">
    <property type="entry name" value="archaeo_STT3"/>
    <property type="match status" value="1"/>
</dbReference>
<feature type="domain" description="Oligosaccharyl transferase STT3 N-terminal" evidence="19">
    <location>
        <begin position="45"/>
        <end position="314"/>
    </location>
</feature>
<dbReference type="Pfam" id="PF22627">
    <property type="entry name" value="AglB_core-like"/>
    <property type="match status" value="1"/>
</dbReference>
<feature type="transmembrane region" description="Helical" evidence="18">
    <location>
        <begin position="97"/>
        <end position="116"/>
    </location>
</feature>
<dbReference type="PANTHER" id="PTHR13872">
    <property type="entry name" value="DOLICHYL-DIPHOSPHOOLIGOSACCHARIDE--PROTEIN GLYCOSYLTRANSFERASE SUBUNIT"/>
    <property type="match status" value="1"/>
</dbReference>
<name>A0ABD5RSK4_9EURY</name>
<feature type="transmembrane region" description="Helical" evidence="18">
    <location>
        <begin position="122"/>
        <end position="145"/>
    </location>
</feature>
<dbReference type="GO" id="GO:0005886">
    <property type="term" value="C:plasma membrane"/>
    <property type="evidence" value="ECO:0007669"/>
    <property type="project" value="UniProtKB-SubCell"/>
</dbReference>
<dbReference type="Pfam" id="PF02516">
    <property type="entry name" value="STT3"/>
    <property type="match status" value="1"/>
</dbReference>
<feature type="compositionally biased region" description="Low complexity" evidence="17">
    <location>
        <begin position="959"/>
        <end position="1000"/>
    </location>
</feature>
<accession>A0ABD5RSK4</accession>
<comment type="subcellular location">
    <subcellularLocation>
        <location evidence="3">Cell membrane</location>
        <topology evidence="3">Multi-pass membrane protein</topology>
    </subcellularLocation>
</comment>
<feature type="transmembrane region" description="Helical" evidence="18">
    <location>
        <begin position="270"/>
        <end position="290"/>
    </location>
</feature>
<dbReference type="EMBL" id="JBHSQH010000001">
    <property type="protein sequence ID" value="MFC5973304.1"/>
    <property type="molecule type" value="Genomic_DNA"/>
</dbReference>
<keyword evidence="10" id="KW-0479">Metal-binding</keyword>
<dbReference type="Gene3D" id="3.40.50.12610">
    <property type="match status" value="1"/>
</dbReference>
<dbReference type="InterPro" id="IPR048307">
    <property type="entry name" value="STT3_N"/>
</dbReference>
<comment type="catalytic activity">
    <reaction evidence="16">
        <text>an archaeal dolichyl phosphooligosaccharide + [protein]-L-asparagine = an archaeal dolichyl phosphate + a glycoprotein with the oligosaccharide chain attached by N-beta-D-glycosyl linkage to a protein L-asparagine.</text>
        <dbReference type="EC" id="2.4.99.21"/>
    </reaction>
</comment>
<gene>
    <name evidence="22" type="ORF">ACFPYI_18390</name>
</gene>
<feature type="domain" description="Archaeal glycosylation protein B peripheral" evidence="20">
    <location>
        <begin position="810"/>
        <end position="915"/>
    </location>
</feature>
<evidence type="ECO:0000256" key="6">
    <source>
        <dbReference type="ARBA" id="ARBA00012602"/>
    </source>
</evidence>
<feature type="region of interest" description="Disordered" evidence="17">
    <location>
        <begin position="932"/>
        <end position="1009"/>
    </location>
</feature>
<dbReference type="Gene3D" id="2.60.40.3390">
    <property type="match status" value="1"/>
</dbReference>
<evidence type="ECO:0000256" key="1">
    <source>
        <dbReference type="ARBA" id="ARBA00001936"/>
    </source>
</evidence>
<evidence type="ECO:0000256" key="9">
    <source>
        <dbReference type="ARBA" id="ARBA00022692"/>
    </source>
</evidence>
<dbReference type="RefSeq" id="WP_247417698.1">
    <property type="nucleotide sequence ID" value="NZ_JALLGW010000001.1"/>
</dbReference>
<evidence type="ECO:0000256" key="12">
    <source>
        <dbReference type="ARBA" id="ARBA00022989"/>
    </source>
</evidence>
<evidence type="ECO:0000256" key="18">
    <source>
        <dbReference type="SAM" id="Phobius"/>
    </source>
</evidence>
<feature type="compositionally biased region" description="Low complexity" evidence="17">
    <location>
        <begin position="936"/>
        <end position="951"/>
    </location>
</feature>
<evidence type="ECO:0000256" key="7">
    <source>
        <dbReference type="ARBA" id="ARBA00022676"/>
    </source>
</evidence>
<feature type="transmembrane region" description="Helical" evidence="18">
    <location>
        <begin position="334"/>
        <end position="354"/>
    </location>
</feature>
<keyword evidence="12 18" id="KW-1133">Transmembrane helix</keyword>
<feature type="transmembrane region" description="Helical" evidence="18">
    <location>
        <begin position="180"/>
        <end position="201"/>
    </location>
</feature>